<dbReference type="EMBL" id="JBFSEQ010000001">
    <property type="protein sequence ID" value="KAL2807031.1"/>
    <property type="molecule type" value="Genomic_DNA"/>
</dbReference>
<dbReference type="Proteomes" id="UP001610411">
    <property type="component" value="Unassembled WGS sequence"/>
</dbReference>
<feature type="non-terminal residue" evidence="1">
    <location>
        <position position="1"/>
    </location>
</feature>
<sequence>RHKKWSKTSWFY</sequence>
<comment type="caution">
    <text evidence="1">The sequence shown here is derived from an EMBL/GenBank/DDBJ whole genome shotgun (WGS) entry which is preliminary data.</text>
</comment>
<evidence type="ECO:0000313" key="1">
    <source>
        <dbReference type="EMBL" id="KAL2807031.1"/>
    </source>
</evidence>
<proteinExistence type="predicted"/>
<organism evidence="1 2">
    <name type="scientific">Daubentonia madagascariensis</name>
    <name type="common">Aye-aye</name>
    <name type="synonym">Sciurus madagascariensis</name>
    <dbReference type="NCBI Taxonomy" id="31869"/>
    <lineage>
        <taxon>Eukaryota</taxon>
        <taxon>Metazoa</taxon>
        <taxon>Chordata</taxon>
        <taxon>Craniata</taxon>
        <taxon>Vertebrata</taxon>
        <taxon>Euteleostomi</taxon>
        <taxon>Mammalia</taxon>
        <taxon>Eutheria</taxon>
        <taxon>Euarchontoglires</taxon>
        <taxon>Primates</taxon>
        <taxon>Strepsirrhini</taxon>
        <taxon>Chiromyiformes</taxon>
        <taxon>Daubentoniidae</taxon>
        <taxon>Daubentonia</taxon>
    </lineage>
</organism>
<keyword evidence="2" id="KW-1185">Reference proteome</keyword>
<protein>
    <submittedName>
        <fullName evidence="1">Protein MFI isoform 3</fullName>
    </submittedName>
</protein>
<evidence type="ECO:0000313" key="2">
    <source>
        <dbReference type="Proteomes" id="UP001610411"/>
    </source>
</evidence>
<name>A0ABD2FEN6_DAUMA</name>
<reference evidence="1 2" key="1">
    <citation type="journal article" date="2024" name="G3 (Bethesda)">
        <title>A hybrid genome assembly of the endangered aye-aye (Daubentonia madagascariensis).</title>
        <authorList>
            <person name="Versoza C.J."/>
            <person name="Pfeifer S.P."/>
        </authorList>
    </citation>
    <scope>NUCLEOTIDE SEQUENCE [LARGE SCALE GENOMIC DNA]</scope>
    <source>
        <strain evidence="1">6821</strain>
    </source>
</reference>
<accession>A0ABD2FEN6</accession>
<gene>
    <name evidence="1" type="ORF">WCI35_003654</name>
</gene>
<feature type="non-terminal residue" evidence="1">
    <location>
        <position position="12"/>
    </location>
</feature>